<accession>A0AAN9MVB4</accession>
<proteinExistence type="predicted"/>
<sequence length="215" mass="25211">MLYKKRGRGSLLEIGEKRKKGALSFPRLKPKENEPYLEEEEREPSGIWQEPDCMEKPGKIFYVQRITPLYRSMRMSSLFNAWRSEDRILLAAIHFEIANSGQLCGFNRFGPYWSQPKAWLKWSSPLILSEASQQDQNFHILLSILTRIMVKGFDQVVLFNARRPDLKTQTCLEIKMHRMTSELAVMQSYLTSFDKANSVTEAHIIEQKYFQNKNK</sequence>
<name>A0AAN9MVB4_CANGL</name>
<keyword evidence="2" id="KW-1185">Reference proteome</keyword>
<evidence type="ECO:0000313" key="2">
    <source>
        <dbReference type="Proteomes" id="UP001367508"/>
    </source>
</evidence>
<dbReference type="EMBL" id="JAYMYQ010000001">
    <property type="protein sequence ID" value="KAK7361619.1"/>
    <property type="molecule type" value="Genomic_DNA"/>
</dbReference>
<gene>
    <name evidence="1" type="ORF">VNO77_03690</name>
</gene>
<dbReference type="Proteomes" id="UP001367508">
    <property type="component" value="Unassembled WGS sequence"/>
</dbReference>
<protein>
    <submittedName>
        <fullName evidence="1">Uncharacterized protein</fullName>
    </submittedName>
</protein>
<dbReference type="AlphaFoldDB" id="A0AAN9MVB4"/>
<comment type="caution">
    <text evidence="1">The sequence shown here is derived from an EMBL/GenBank/DDBJ whole genome shotgun (WGS) entry which is preliminary data.</text>
</comment>
<reference evidence="1 2" key="1">
    <citation type="submission" date="2024-01" db="EMBL/GenBank/DDBJ databases">
        <title>The genomes of 5 underutilized Papilionoideae crops provide insights into root nodulation and disease resistanc.</title>
        <authorList>
            <person name="Jiang F."/>
        </authorList>
    </citation>
    <scope>NUCLEOTIDE SEQUENCE [LARGE SCALE GENOMIC DNA]</scope>
    <source>
        <strain evidence="1">LVBAO_FW01</strain>
        <tissue evidence="1">Leaves</tissue>
    </source>
</reference>
<evidence type="ECO:0000313" key="1">
    <source>
        <dbReference type="EMBL" id="KAK7361619.1"/>
    </source>
</evidence>
<organism evidence="1 2">
    <name type="scientific">Canavalia gladiata</name>
    <name type="common">Sword bean</name>
    <name type="synonym">Dolichos gladiatus</name>
    <dbReference type="NCBI Taxonomy" id="3824"/>
    <lineage>
        <taxon>Eukaryota</taxon>
        <taxon>Viridiplantae</taxon>
        <taxon>Streptophyta</taxon>
        <taxon>Embryophyta</taxon>
        <taxon>Tracheophyta</taxon>
        <taxon>Spermatophyta</taxon>
        <taxon>Magnoliopsida</taxon>
        <taxon>eudicotyledons</taxon>
        <taxon>Gunneridae</taxon>
        <taxon>Pentapetalae</taxon>
        <taxon>rosids</taxon>
        <taxon>fabids</taxon>
        <taxon>Fabales</taxon>
        <taxon>Fabaceae</taxon>
        <taxon>Papilionoideae</taxon>
        <taxon>50 kb inversion clade</taxon>
        <taxon>NPAAA clade</taxon>
        <taxon>indigoferoid/millettioid clade</taxon>
        <taxon>Phaseoleae</taxon>
        <taxon>Canavalia</taxon>
    </lineage>
</organism>